<keyword evidence="3" id="KW-1185">Reference proteome</keyword>
<dbReference type="Proteomes" id="UP000292781">
    <property type="component" value="Unassembled WGS sequence"/>
</dbReference>
<proteinExistence type="predicted"/>
<dbReference type="RefSeq" id="WP_131305658.1">
    <property type="nucleotide sequence ID" value="NZ_SJFN01000002.1"/>
</dbReference>
<feature type="transmembrane region" description="Helical" evidence="1">
    <location>
        <begin position="145"/>
        <end position="163"/>
    </location>
</feature>
<keyword evidence="1" id="KW-0812">Transmembrane</keyword>
<evidence type="ECO:0000313" key="2">
    <source>
        <dbReference type="EMBL" id="TBW41052.1"/>
    </source>
</evidence>
<dbReference type="AlphaFoldDB" id="A0A4Q9VYE5"/>
<comment type="caution">
    <text evidence="2">The sequence shown here is derived from an EMBL/GenBank/DDBJ whole genome shotgun (WGS) entry which is preliminary data.</text>
</comment>
<feature type="transmembrane region" description="Helical" evidence="1">
    <location>
        <begin position="305"/>
        <end position="325"/>
    </location>
</feature>
<sequence>MSKRPTGLAPYELFFPLAAIETVVAMVVSVVVFEGKLAPRSDLAPQLWHAHEMLFGHFPAAFAGVVLTALPRWTRDRATGAPGRPVPAAATLILAALWLFGRVVMLTDPIPGSVALPAAASALFPLVLAGVAGARIVEARDLRDYGVVLLLVAFAAADGLFLIEGYRDATTGVGLRLGLAGAAAGAMTLGGRILPALTRHLATSRGRPEIPPPPALFDAAALAFGIAAAILWVIAPLAPVTLLALGLAAALHVVRLAFWRGWTVIDWPPFLALHAGYLFLPIGFALRAASIAGGDDVTLADAATHAWGVGTLGLMCVSIMTSVVRRYSDRGLVADRLANTVFAASALAIALRFAAIAGGSPTQLVVAATVAWVATYGAFLGLVARDLVARRAARFAWVPGAADRP</sequence>
<dbReference type="EMBL" id="SJFN01000002">
    <property type="protein sequence ID" value="TBW41052.1"/>
    <property type="molecule type" value="Genomic_DNA"/>
</dbReference>
<dbReference type="Pfam" id="PF05940">
    <property type="entry name" value="NnrS"/>
    <property type="match status" value="1"/>
</dbReference>
<organism evidence="2 3">
    <name type="scientific">Siculibacillus lacustris</name>
    <dbReference type="NCBI Taxonomy" id="1549641"/>
    <lineage>
        <taxon>Bacteria</taxon>
        <taxon>Pseudomonadati</taxon>
        <taxon>Pseudomonadota</taxon>
        <taxon>Alphaproteobacteria</taxon>
        <taxon>Hyphomicrobiales</taxon>
        <taxon>Ancalomicrobiaceae</taxon>
        <taxon>Siculibacillus</taxon>
    </lineage>
</organism>
<dbReference type="InterPro" id="IPR010266">
    <property type="entry name" value="NnrS"/>
</dbReference>
<dbReference type="OrthoDB" id="9770040at2"/>
<accession>A0A4Q9VYE5</accession>
<feature type="transmembrane region" description="Helical" evidence="1">
    <location>
        <begin position="12"/>
        <end position="33"/>
    </location>
</feature>
<feature type="transmembrane region" description="Helical" evidence="1">
    <location>
        <begin position="240"/>
        <end position="258"/>
    </location>
</feature>
<keyword evidence="1" id="KW-0472">Membrane</keyword>
<evidence type="ECO:0000313" key="3">
    <source>
        <dbReference type="Proteomes" id="UP000292781"/>
    </source>
</evidence>
<feature type="transmembrane region" description="Helical" evidence="1">
    <location>
        <begin position="270"/>
        <end position="293"/>
    </location>
</feature>
<protein>
    <submittedName>
        <fullName evidence="2">NnrS family protein</fullName>
    </submittedName>
</protein>
<evidence type="ECO:0000256" key="1">
    <source>
        <dbReference type="SAM" id="Phobius"/>
    </source>
</evidence>
<feature type="transmembrane region" description="Helical" evidence="1">
    <location>
        <begin position="86"/>
        <end position="104"/>
    </location>
</feature>
<feature type="transmembrane region" description="Helical" evidence="1">
    <location>
        <begin position="337"/>
        <end position="358"/>
    </location>
</feature>
<keyword evidence="1" id="KW-1133">Transmembrane helix</keyword>
<feature type="transmembrane region" description="Helical" evidence="1">
    <location>
        <begin position="53"/>
        <end position="74"/>
    </location>
</feature>
<feature type="transmembrane region" description="Helical" evidence="1">
    <location>
        <begin position="215"/>
        <end position="234"/>
    </location>
</feature>
<name>A0A4Q9VYE5_9HYPH</name>
<gene>
    <name evidence="2" type="ORF">EYW49_02540</name>
</gene>
<feature type="transmembrane region" description="Helical" evidence="1">
    <location>
        <begin position="364"/>
        <end position="384"/>
    </location>
</feature>
<reference evidence="2 3" key="1">
    <citation type="submission" date="2019-02" db="EMBL/GenBank/DDBJ databases">
        <title>Siculibacillus lacustris gen. nov., sp. nov., a new rosette-forming bacterium isolated from a freshwater crater lake (Lake St. Ana, Romania).</title>
        <authorList>
            <person name="Felfoldi T."/>
            <person name="Marton Z."/>
            <person name="Szabo A."/>
            <person name="Mentes A."/>
            <person name="Boka K."/>
            <person name="Marialigeti K."/>
            <person name="Mathe I."/>
            <person name="Koncz M."/>
            <person name="Schumann P."/>
            <person name="Toth E."/>
        </authorList>
    </citation>
    <scope>NUCLEOTIDE SEQUENCE [LARGE SCALE GENOMIC DNA]</scope>
    <source>
        <strain evidence="2 3">SA-279</strain>
    </source>
</reference>
<feature type="transmembrane region" description="Helical" evidence="1">
    <location>
        <begin position="175"/>
        <end position="194"/>
    </location>
</feature>
<feature type="transmembrane region" description="Helical" evidence="1">
    <location>
        <begin position="110"/>
        <end position="133"/>
    </location>
</feature>